<dbReference type="OrthoDB" id="2390233at2"/>
<reference evidence="1 2" key="1">
    <citation type="journal article" date="2012" name="BMC Genomics">
        <title>Genome-guided analysis of physiological and morphological traits of the fermentative acetate oxidizer Thermacetogenium phaeum.</title>
        <authorList>
            <person name="Oehler D."/>
            <person name="Poehlein A."/>
            <person name="Leimbach A."/>
            <person name="Muller N."/>
            <person name="Daniel R."/>
            <person name="Gottschalk G."/>
            <person name="Schink B."/>
        </authorList>
    </citation>
    <scope>NUCLEOTIDE SEQUENCE [LARGE SCALE GENOMIC DNA]</scope>
    <source>
        <strain evidence="2">ATCC BAA-254 / DSM 26808 / PB</strain>
    </source>
</reference>
<evidence type="ECO:0000313" key="2">
    <source>
        <dbReference type="Proteomes" id="UP000000467"/>
    </source>
</evidence>
<dbReference type="KEGG" id="tpz:Tph_c27910"/>
<gene>
    <name evidence="1" type="ordered locus">Tph_c27910</name>
</gene>
<dbReference type="EMBL" id="CP003732">
    <property type="protein sequence ID" value="AFV12956.1"/>
    <property type="molecule type" value="Genomic_DNA"/>
</dbReference>
<sequence length="111" mass="12653">MKEVKKEELVHKEEKYLPGGQDVDGIHEIVRGSIVRIEVLTFFQANPHTVDTASGIARRLHRPLKEVLEAMEMLARIGILERAENGRFSLFRLRHGDLIASFFTAQRSGQD</sequence>
<proteinExistence type="predicted"/>
<protein>
    <recommendedName>
        <fullName evidence="3">HTH iclR-type domain-containing protein</fullName>
    </recommendedName>
</protein>
<accession>K4LIY2</accession>
<dbReference type="HOGENOM" id="CLU_2157191_0_0_9"/>
<organism evidence="1 2">
    <name type="scientific">Thermacetogenium phaeum (strain ATCC BAA-254 / DSM 26808 / PB)</name>
    <dbReference type="NCBI Taxonomy" id="1089553"/>
    <lineage>
        <taxon>Bacteria</taxon>
        <taxon>Bacillati</taxon>
        <taxon>Bacillota</taxon>
        <taxon>Clostridia</taxon>
        <taxon>Thermoanaerobacterales</taxon>
        <taxon>Thermoanaerobacteraceae</taxon>
        <taxon>Thermacetogenium</taxon>
    </lineage>
</organism>
<dbReference type="STRING" id="1089553.Tph_c27910"/>
<name>K4LIY2_THEPS</name>
<dbReference type="AlphaFoldDB" id="K4LIY2"/>
<evidence type="ECO:0000313" key="1">
    <source>
        <dbReference type="EMBL" id="AFV12956.1"/>
    </source>
</evidence>
<dbReference type="Proteomes" id="UP000000467">
    <property type="component" value="Chromosome"/>
</dbReference>
<keyword evidence="2" id="KW-1185">Reference proteome</keyword>
<dbReference type="eggNOG" id="ENOG50335VK">
    <property type="taxonomic scope" value="Bacteria"/>
</dbReference>
<dbReference type="RefSeq" id="WP_015051815.1">
    <property type="nucleotide sequence ID" value="NC_018870.1"/>
</dbReference>
<evidence type="ECO:0008006" key="3">
    <source>
        <dbReference type="Google" id="ProtNLM"/>
    </source>
</evidence>